<organism evidence="1 2">
    <name type="scientific">Stylonychia lemnae</name>
    <name type="common">Ciliate</name>
    <dbReference type="NCBI Taxonomy" id="5949"/>
    <lineage>
        <taxon>Eukaryota</taxon>
        <taxon>Sar</taxon>
        <taxon>Alveolata</taxon>
        <taxon>Ciliophora</taxon>
        <taxon>Intramacronucleata</taxon>
        <taxon>Spirotrichea</taxon>
        <taxon>Stichotrichia</taxon>
        <taxon>Sporadotrichida</taxon>
        <taxon>Oxytrichidae</taxon>
        <taxon>Stylonychinae</taxon>
        <taxon>Stylonychia</taxon>
    </lineage>
</organism>
<evidence type="ECO:0000313" key="1">
    <source>
        <dbReference type="EMBL" id="CDW80943.1"/>
    </source>
</evidence>
<dbReference type="EMBL" id="CCKQ01009455">
    <property type="protein sequence ID" value="CDW80943.1"/>
    <property type="molecule type" value="Genomic_DNA"/>
</dbReference>
<name>A0A078AJI1_STYLE</name>
<keyword evidence="2" id="KW-1185">Reference proteome</keyword>
<proteinExistence type="predicted"/>
<dbReference type="InParanoid" id="A0A078AJI1"/>
<dbReference type="AlphaFoldDB" id="A0A078AJI1"/>
<dbReference type="Proteomes" id="UP000039865">
    <property type="component" value="Unassembled WGS sequence"/>
</dbReference>
<sequence>MGETDYRFFQDCIDVIQLERKDKTTTTGQNKVNETLCKLVKSHTDVFNLLFLHKPIEICQRISLLTLQKSIKFKGSSTFITTDLKSPSPARVPQIVLKKDDRGRFKSQRGKSLHDKFNFNHVVEQKIIKYSSFNNYDLLRKMKQTDNLYLNQIYNQLIRKEKELLSGLIYSDEQLTSIQNSQLEPGFTINQSALFQDFMPYLREFMIRAVEGEAIFARLHRSDLEHALREKDHSKQEQLSDFINELQPFQSWTRNRNQNIVSKKKLPQAFRLLQKGHFFNEENLILQCQQLDNFNQYPKSKKDSKEHLTTKYQIQCKSIEGEFLTINIQDLIKSLLKEDDLERVLERQFKIKTNWHDDEDQMLETFDDEDKKEKFQPLNTKASDNVMQVFRKQQIEFKPFSTTDNYCKNQKSTDEQFQDEAAFRSLLLNKREADYRETLKEVINQYPIVDLHKKVLLMTQENIVSQQSSPVRMNKRNLYINSKIDNEIESHLNIKSQKEQVFQKQSVIGGVLSPQNMFKQRHQSKDQSTESQSKNFLYQNGSQLMSIAQTINRSKSPQKSVISQSKDVLNQFNASPNFRLPIAAKRGSLQIKQQSYISYNHNNNMIPNRILMNQSIMMSQNPNHSQLYSPNSSQTHSSQINYQNQNLKNIIARDVMKQNGLRNNKFSNMSLGSCLNNAYINSNFKDQFQIAPFAEKSFIGRNNTKNYTQIDIQNARR</sequence>
<evidence type="ECO:0000313" key="2">
    <source>
        <dbReference type="Proteomes" id="UP000039865"/>
    </source>
</evidence>
<accession>A0A078AJI1</accession>
<gene>
    <name evidence="1" type="primary">Contig4488.g4789</name>
    <name evidence="1" type="ORF">STYLEM_9949</name>
</gene>
<reference evidence="1 2" key="1">
    <citation type="submission" date="2014-06" db="EMBL/GenBank/DDBJ databases">
        <authorList>
            <person name="Swart Estienne"/>
        </authorList>
    </citation>
    <scope>NUCLEOTIDE SEQUENCE [LARGE SCALE GENOMIC DNA]</scope>
    <source>
        <strain evidence="1 2">130c</strain>
    </source>
</reference>
<protein>
    <submittedName>
        <fullName evidence="1">Uncharacterized protein</fullName>
    </submittedName>
</protein>